<dbReference type="OrthoDB" id="4824647at2759"/>
<organism evidence="2 3">
    <name type="scientific">Colletotrichum orchidophilum</name>
    <dbReference type="NCBI Taxonomy" id="1209926"/>
    <lineage>
        <taxon>Eukaryota</taxon>
        <taxon>Fungi</taxon>
        <taxon>Dikarya</taxon>
        <taxon>Ascomycota</taxon>
        <taxon>Pezizomycotina</taxon>
        <taxon>Sordariomycetes</taxon>
        <taxon>Hypocreomycetidae</taxon>
        <taxon>Glomerellales</taxon>
        <taxon>Glomerellaceae</taxon>
        <taxon>Colletotrichum</taxon>
    </lineage>
</organism>
<evidence type="ECO:0000313" key="3">
    <source>
        <dbReference type="Proteomes" id="UP000176998"/>
    </source>
</evidence>
<comment type="caution">
    <text evidence="2">The sequence shown here is derived from an EMBL/GenBank/DDBJ whole genome shotgun (WGS) entry which is preliminary data.</text>
</comment>
<proteinExistence type="predicted"/>
<accession>A0A1G4BAG0</accession>
<dbReference type="EMBL" id="MJBS01000047">
    <property type="protein sequence ID" value="OHE98397.1"/>
    <property type="molecule type" value="Genomic_DNA"/>
</dbReference>
<evidence type="ECO:0000313" key="2">
    <source>
        <dbReference type="EMBL" id="OHE98397.1"/>
    </source>
</evidence>
<dbReference type="RefSeq" id="XP_022475547.1">
    <property type="nucleotide sequence ID" value="XM_022618034.1"/>
</dbReference>
<protein>
    <submittedName>
        <fullName evidence="2">Uncharacterized protein</fullName>
    </submittedName>
</protein>
<feature type="region of interest" description="Disordered" evidence="1">
    <location>
        <begin position="99"/>
        <end position="139"/>
    </location>
</feature>
<dbReference type="STRING" id="1209926.A0A1G4BAG0"/>
<dbReference type="AlphaFoldDB" id="A0A1G4BAG0"/>
<keyword evidence="3" id="KW-1185">Reference proteome</keyword>
<evidence type="ECO:0000256" key="1">
    <source>
        <dbReference type="SAM" id="MobiDB-lite"/>
    </source>
</evidence>
<sequence length="139" mass="14871">MVVVWLGIDTCPDDIASFSPRGVAYSTNPLGVFGTTELADTRFVRWDDAAMATRLILAYDTRLPPLPSANGSVAFGDANFQRILDSAYGNSFYTGVPADAMDCGDDTPSPNEIDSGFREPIPSSTAVPEPELEATGTFR</sequence>
<dbReference type="GeneID" id="34559544"/>
<gene>
    <name evidence="2" type="ORF">CORC01_06393</name>
</gene>
<reference evidence="2 3" key="1">
    <citation type="submission" date="2016-09" db="EMBL/GenBank/DDBJ databases">
        <authorList>
            <person name="Capua I."/>
            <person name="De Benedictis P."/>
            <person name="Joannis T."/>
            <person name="Lombin L.H."/>
            <person name="Cattoli G."/>
        </authorList>
    </citation>
    <scope>NUCLEOTIDE SEQUENCE [LARGE SCALE GENOMIC DNA]</scope>
    <source>
        <strain evidence="2 3">IMI 309357</strain>
    </source>
</reference>
<dbReference type="Proteomes" id="UP000176998">
    <property type="component" value="Unassembled WGS sequence"/>
</dbReference>
<name>A0A1G4BAG0_9PEZI</name>